<dbReference type="InterPro" id="IPR036930">
    <property type="entry name" value="WGR_dom_sf"/>
</dbReference>
<dbReference type="Proteomes" id="UP000718593">
    <property type="component" value="Unassembled WGS sequence"/>
</dbReference>
<name>A0A930BWL7_9RHOO</name>
<evidence type="ECO:0000313" key="2">
    <source>
        <dbReference type="EMBL" id="MBF1166152.1"/>
    </source>
</evidence>
<gene>
    <name evidence="2" type="ORF">HXL68_14060</name>
</gene>
<protein>
    <submittedName>
        <fullName evidence="2">WGR domain-containing protein</fullName>
    </submittedName>
</protein>
<organism evidence="2 3">
    <name type="scientific">Dechloromonas agitata</name>
    <dbReference type="NCBI Taxonomy" id="73030"/>
    <lineage>
        <taxon>Bacteria</taxon>
        <taxon>Pseudomonadati</taxon>
        <taxon>Pseudomonadota</taxon>
        <taxon>Betaproteobacteria</taxon>
        <taxon>Rhodocyclales</taxon>
        <taxon>Azonexaceae</taxon>
        <taxon>Dechloromonas</taxon>
    </lineage>
</organism>
<accession>A0A930BWL7</accession>
<evidence type="ECO:0000313" key="3">
    <source>
        <dbReference type="Proteomes" id="UP000718593"/>
    </source>
</evidence>
<feature type="domain" description="WGR" evidence="1">
    <location>
        <begin position="12"/>
        <end position="70"/>
    </location>
</feature>
<comment type="caution">
    <text evidence="2">The sequence shown here is derived from an EMBL/GenBank/DDBJ whole genome shotgun (WGS) entry which is preliminary data.</text>
</comment>
<dbReference type="Pfam" id="PF05406">
    <property type="entry name" value="WGR"/>
    <property type="match status" value="1"/>
</dbReference>
<dbReference type="SUPFAM" id="SSF142921">
    <property type="entry name" value="WGR domain-like"/>
    <property type="match status" value="1"/>
</dbReference>
<reference evidence="2" key="1">
    <citation type="submission" date="2020-04" db="EMBL/GenBank/DDBJ databases">
        <title>Deep metagenomics examines the oral microbiome during advanced dental caries in children, revealing novel taxa and co-occurrences with host molecules.</title>
        <authorList>
            <person name="Baker J.L."/>
            <person name="Morton J.T."/>
            <person name="Dinis M."/>
            <person name="Alvarez R."/>
            <person name="Tran N.C."/>
            <person name="Knight R."/>
            <person name="Edlund A."/>
        </authorList>
    </citation>
    <scope>NUCLEOTIDE SEQUENCE</scope>
    <source>
        <strain evidence="2">JCVI_32_bin.24</strain>
    </source>
</reference>
<evidence type="ECO:0000259" key="1">
    <source>
        <dbReference type="Pfam" id="PF05406"/>
    </source>
</evidence>
<proteinExistence type="predicted"/>
<dbReference type="EMBL" id="JABZMI010000363">
    <property type="protein sequence ID" value="MBF1166152.1"/>
    <property type="molecule type" value="Genomic_DNA"/>
</dbReference>
<dbReference type="InterPro" id="IPR008893">
    <property type="entry name" value="WGR_domain"/>
</dbReference>
<sequence>MRIEFRSDTRGYILALERDLFGAFVLVRRWYGLGNRRGGVKREVFLQEDAALRELKRIERLRVRHGYRRLEE</sequence>
<dbReference type="AlphaFoldDB" id="A0A930BWL7"/>